<dbReference type="AlphaFoldDB" id="A0A2P2P9P8"/>
<proteinExistence type="predicted"/>
<reference evidence="1" key="1">
    <citation type="submission" date="2018-02" db="EMBL/GenBank/DDBJ databases">
        <title>Rhizophora mucronata_Transcriptome.</title>
        <authorList>
            <person name="Meera S.P."/>
            <person name="Sreeshan A."/>
            <person name="Augustine A."/>
        </authorList>
    </citation>
    <scope>NUCLEOTIDE SEQUENCE</scope>
    <source>
        <tissue evidence="1">Leaf</tissue>
    </source>
</reference>
<name>A0A2P2P9P8_RHIMU</name>
<sequence>MLASMVVLFFDLWKRNSRLNYHISFWLL</sequence>
<evidence type="ECO:0000313" key="1">
    <source>
        <dbReference type="EMBL" id="MBX51488.1"/>
    </source>
</evidence>
<accession>A0A2P2P9P8</accession>
<organism evidence="1">
    <name type="scientific">Rhizophora mucronata</name>
    <name type="common">Asiatic mangrove</name>
    <dbReference type="NCBI Taxonomy" id="61149"/>
    <lineage>
        <taxon>Eukaryota</taxon>
        <taxon>Viridiplantae</taxon>
        <taxon>Streptophyta</taxon>
        <taxon>Embryophyta</taxon>
        <taxon>Tracheophyta</taxon>
        <taxon>Spermatophyta</taxon>
        <taxon>Magnoliopsida</taxon>
        <taxon>eudicotyledons</taxon>
        <taxon>Gunneridae</taxon>
        <taxon>Pentapetalae</taxon>
        <taxon>rosids</taxon>
        <taxon>fabids</taxon>
        <taxon>Malpighiales</taxon>
        <taxon>Rhizophoraceae</taxon>
        <taxon>Rhizophora</taxon>
    </lineage>
</organism>
<dbReference type="EMBL" id="GGEC01071004">
    <property type="protein sequence ID" value="MBX51488.1"/>
    <property type="molecule type" value="Transcribed_RNA"/>
</dbReference>
<protein>
    <submittedName>
        <fullName evidence="1">Uncharacterized protein</fullName>
    </submittedName>
</protein>